<dbReference type="InterPro" id="IPR036291">
    <property type="entry name" value="NAD(P)-bd_dom_sf"/>
</dbReference>
<sequence>VVAASDSRGGVYSTEGLDVSKLSTFKAQGNAVEGFQPGEAISNEQLLELDVDILILAALENQITQANANNIKAKYIIELANGPIDLTADNILDKAGVVIVPDILANSGGVIVSYFEWAQNRTGQILDEEYLRNLLEKKMRGNWQRMLSVYKEKEGISMRQSAYILAVRRILAAKHWRGR</sequence>
<feature type="non-terminal residue" evidence="3">
    <location>
        <position position="1"/>
    </location>
</feature>
<comment type="caution">
    <text evidence="3">The sequence shown here is derived from an EMBL/GenBank/DDBJ whole genome shotgun (WGS) entry which is preliminary data.</text>
</comment>
<feature type="domain" description="Glutamate/phenylalanine/leucine/valine/L-tryptophan dehydrogenase C-terminal" evidence="2">
    <location>
        <begin position="1"/>
        <end position="178"/>
    </location>
</feature>
<evidence type="ECO:0000313" key="3">
    <source>
        <dbReference type="EMBL" id="PKM88647.1"/>
    </source>
</evidence>
<name>A0A2N2E1S2_9BACT</name>
<dbReference type="Proteomes" id="UP000233325">
    <property type="component" value="Unassembled WGS sequence"/>
</dbReference>
<proteinExistence type="predicted"/>
<dbReference type="SUPFAM" id="SSF51735">
    <property type="entry name" value="NAD(P)-binding Rossmann-fold domains"/>
    <property type="match status" value="1"/>
</dbReference>
<dbReference type="GO" id="GO:0006538">
    <property type="term" value="P:L-glutamate catabolic process"/>
    <property type="evidence" value="ECO:0007669"/>
    <property type="project" value="TreeGrafter"/>
</dbReference>
<dbReference type="PANTHER" id="PTHR11606">
    <property type="entry name" value="GLUTAMATE DEHYDROGENASE"/>
    <property type="match status" value="1"/>
</dbReference>
<evidence type="ECO:0000256" key="1">
    <source>
        <dbReference type="ARBA" id="ARBA00023002"/>
    </source>
</evidence>
<gene>
    <name evidence="3" type="ORF">CVU83_01290</name>
</gene>
<evidence type="ECO:0000259" key="2">
    <source>
        <dbReference type="SMART" id="SM00839"/>
    </source>
</evidence>
<dbReference type="PANTHER" id="PTHR11606:SF13">
    <property type="entry name" value="GLUTAMATE DEHYDROGENASE 1, MITOCHONDRIAL"/>
    <property type="match status" value="1"/>
</dbReference>
<keyword evidence="1" id="KW-0560">Oxidoreductase</keyword>
<dbReference type="SMART" id="SM00839">
    <property type="entry name" value="ELFV_dehydrog"/>
    <property type="match status" value="1"/>
</dbReference>
<evidence type="ECO:0000313" key="4">
    <source>
        <dbReference type="Proteomes" id="UP000233325"/>
    </source>
</evidence>
<dbReference type="EMBL" id="PHAH01000013">
    <property type="protein sequence ID" value="PKM88647.1"/>
    <property type="molecule type" value="Genomic_DNA"/>
</dbReference>
<protein>
    <submittedName>
        <fullName evidence="3">Glutamate dehydrogenase</fullName>
    </submittedName>
</protein>
<dbReference type="Pfam" id="PF00208">
    <property type="entry name" value="ELFV_dehydrog"/>
    <property type="match status" value="1"/>
</dbReference>
<accession>A0A2N2E1S2</accession>
<reference evidence="3 4" key="1">
    <citation type="journal article" date="2017" name="ISME J.">
        <title>Potential for microbial H2 and metal transformations associated with novel bacteria and archaea in deep terrestrial subsurface sediments.</title>
        <authorList>
            <person name="Hernsdorf A.W."/>
            <person name="Amano Y."/>
            <person name="Miyakawa K."/>
            <person name="Ise K."/>
            <person name="Suzuki Y."/>
            <person name="Anantharaman K."/>
            <person name="Probst A."/>
            <person name="Burstein D."/>
            <person name="Thomas B.C."/>
            <person name="Banfield J.F."/>
        </authorList>
    </citation>
    <scope>NUCLEOTIDE SEQUENCE [LARGE SCALE GENOMIC DNA]</scope>
    <source>
        <strain evidence="3">HGW-Falkowbacteria-2</strain>
    </source>
</reference>
<dbReference type="AlphaFoldDB" id="A0A2N2E1S2"/>
<dbReference type="Gene3D" id="3.40.50.720">
    <property type="entry name" value="NAD(P)-binding Rossmann-like Domain"/>
    <property type="match status" value="1"/>
</dbReference>
<organism evidence="3 4">
    <name type="scientific">Candidatus Falkowbacteria bacterium HGW-Falkowbacteria-2</name>
    <dbReference type="NCBI Taxonomy" id="2013769"/>
    <lineage>
        <taxon>Bacteria</taxon>
        <taxon>Candidatus Falkowiibacteriota</taxon>
    </lineage>
</organism>
<dbReference type="GO" id="GO:0004352">
    <property type="term" value="F:glutamate dehydrogenase (NAD+) activity"/>
    <property type="evidence" value="ECO:0007669"/>
    <property type="project" value="TreeGrafter"/>
</dbReference>
<dbReference type="InterPro" id="IPR006096">
    <property type="entry name" value="Glu/Leu/Phe/Val/Trp_DH_C"/>
</dbReference>